<protein>
    <recommendedName>
        <fullName evidence="3">BZIP domain-containing protein</fullName>
    </recommendedName>
</protein>
<keyword evidence="1" id="KW-0175">Coiled coil</keyword>
<evidence type="ECO:0000256" key="1">
    <source>
        <dbReference type="SAM" id="Coils"/>
    </source>
</evidence>
<dbReference type="PROSITE" id="PS50217">
    <property type="entry name" value="BZIP"/>
    <property type="match status" value="1"/>
</dbReference>
<evidence type="ECO:0000259" key="3">
    <source>
        <dbReference type="PROSITE" id="PS50217"/>
    </source>
</evidence>
<feature type="compositionally biased region" description="Low complexity" evidence="2">
    <location>
        <begin position="195"/>
        <end position="248"/>
    </location>
</feature>
<reference evidence="4" key="1">
    <citation type="submission" date="2022-10" db="EMBL/GenBank/DDBJ databases">
        <title>Culturing micro-colonial fungi from biological soil crusts in the Mojave desert and describing Neophaeococcomyces mojavensis, and introducing the new genera and species Taxawa tesnikishii.</title>
        <authorList>
            <person name="Kurbessoian T."/>
            <person name="Stajich J.E."/>
        </authorList>
    </citation>
    <scope>NUCLEOTIDE SEQUENCE</scope>
    <source>
        <strain evidence="4">TK_1</strain>
    </source>
</reference>
<feature type="domain" description="BZIP" evidence="3">
    <location>
        <begin position="311"/>
        <end position="374"/>
    </location>
</feature>
<name>A0ABQ9NXJ0_9PEZI</name>
<feature type="compositionally biased region" description="Polar residues" evidence="2">
    <location>
        <begin position="563"/>
        <end position="574"/>
    </location>
</feature>
<proteinExistence type="predicted"/>
<dbReference type="InterPro" id="IPR046347">
    <property type="entry name" value="bZIP_sf"/>
</dbReference>
<dbReference type="SUPFAM" id="SSF57959">
    <property type="entry name" value="Leucine zipper domain"/>
    <property type="match status" value="1"/>
</dbReference>
<evidence type="ECO:0000313" key="5">
    <source>
        <dbReference type="Proteomes" id="UP001172684"/>
    </source>
</evidence>
<sequence>MTTTYAPMTFAPFGAQCGEVENIDNNIDTYFDFNALQQSPHPSNLTTSNPPSATTSPATTVLHLDPNEDQQTPAKPSHPYELWKQQTGIPIGSVPGLYHSSSQSSQEYPSFPGYGTGLDESSFMGSFNGMGSNSGLGMGMDMEMNSPSSSMPAFFFPPGDVSQRSQTDDFVDPSAISSHDEPPPVNVRFYPGMHQQQAALAKAQAQAEAQAEQQRRQQMQQQQLQQQQQQAAPQQARAQSSRRSASNQPLDARTEETIARVVNQIRQASTVSSNRDASPSGMLPHVMRMKKDEEDMDEDERLLASEEGKKLSSKERRQLRNKVSARAFRSRRKEYIGQLEGEIAVKNDECNELRAQNQALMDENARSRAFIEKILRHPAFHPFLEDLSRDESITKPSVAPAPAPAPARRDSNIYGLAQQPHLQAPSHHQTNSHVGMTLIPETPLDMSLLNLGNTWTMPNGLPFTFQQPRVFAVTELPEGPAAPLDVAALSGKGEAYSDEPEVEEPEPELKHDYPVVESAPAEATMEASNVEVDEDDGNPSFALYVNTPAPASTVPASATSASEPKSATIESSKSSHFTLTTLEEDCDDHEQSLMERLERMCARIEPVHQRLRTMTSTPGG</sequence>
<feature type="compositionally biased region" description="Low complexity" evidence="2">
    <location>
        <begin position="551"/>
        <end position="562"/>
    </location>
</feature>
<dbReference type="InterPro" id="IPR004827">
    <property type="entry name" value="bZIP"/>
</dbReference>
<feature type="coiled-coil region" evidence="1">
    <location>
        <begin position="336"/>
        <end position="363"/>
    </location>
</feature>
<feature type="region of interest" description="Disordered" evidence="2">
    <location>
        <begin position="155"/>
        <end position="255"/>
    </location>
</feature>
<dbReference type="PANTHER" id="PTHR37616:SF2">
    <property type="entry name" value="BZIP DOMAIN-CONTAINING PROTEIN"/>
    <property type="match status" value="1"/>
</dbReference>
<dbReference type="SMART" id="SM00338">
    <property type="entry name" value="BRLZ"/>
    <property type="match status" value="1"/>
</dbReference>
<dbReference type="Proteomes" id="UP001172684">
    <property type="component" value="Unassembled WGS sequence"/>
</dbReference>
<comment type="caution">
    <text evidence="4">The sequence shown here is derived from an EMBL/GenBank/DDBJ whole genome shotgun (WGS) entry which is preliminary data.</text>
</comment>
<organism evidence="4 5">
    <name type="scientific">Coniosporium apollinis</name>
    <dbReference type="NCBI Taxonomy" id="61459"/>
    <lineage>
        <taxon>Eukaryota</taxon>
        <taxon>Fungi</taxon>
        <taxon>Dikarya</taxon>
        <taxon>Ascomycota</taxon>
        <taxon>Pezizomycotina</taxon>
        <taxon>Dothideomycetes</taxon>
        <taxon>Dothideomycetes incertae sedis</taxon>
        <taxon>Coniosporium</taxon>
    </lineage>
</organism>
<dbReference type="Gene3D" id="1.20.5.170">
    <property type="match status" value="1"/>
</dbReference>
<dbReference type="EMBL" id="JAPDRL010000014">
    <property type="protein sequence ID" value="KAJ9667110.1"/>
    <property type="molecule type" value="Genomic_DNA"/>
</dbReference>
<accession>A0ABQ9NXJ0</accession>
<evidence type="ECO:0000256" key="2">
    <source>
        <dbReference type="SAM" id="MobiDB-lite"/>
    </source>
</evidence>
<keyword evidence="5" id="KW-1185">Reference proteome</keyword>
<evidence type="ECO:0000313" key="4">
    <source>
        <dbReference type="EMBL" id="KAJ9667110.1"/>
    </source>
</evidence>
<feature type="compositionally biased region" description="Low complexity" evidence="2">
    <location>
        <begin position="39"/>
        <end position="60"/>
    </location>
</feature>
<gene>
    <name evidence="4" type="ORF">H2201_002629</name>
</gene>
<dbReference type="CDD" id="cd14810">
    <property type="entry name" value="bZIP_u1"/>
    <property type="match status" value="1"/>
</dbReference>
<feature type="region of interest" description="Disordered" evidence="2">
    <location>
        <begin position="38"/>
        <end position="78"/>
    </location>
</feature>
<dbReference type="Pfam" id="PF00170">
    <property type="entry name" value="bZIP_1"/>
    <property type="match status" value="1"/>
</dbReference>
<feature type="region of interest" description="Disordered" evidence="2">
    <location>
        <begin position="551"/>
        <end position="574"/>
    </location>
</feature>
<dbReference type="PANTHER" id="PTHR37616">
    <property type="entry name" value="BZIP TRANSCRIPTION FACTOR 60-LIKE"/>
    <property type="match status" value="1"/>
</dbReference>